<evidence type="ECO:0000256" key="1">
    <source>
        <dbReference type="SAM" id="SignalP"/>
    </source>
</evidence>
<feature type="signal peptide" evidence="1">
    <location>
        <begin position="1"/>
        <end position="20"/>
    </location>
</feature>
<evidence type="ECO:0000313" key="2">
    <source>
        <dbReference type="EMBL" id="KFH41056.1"/>
    </source>
</evidence>
<dbReference type="HOGENOM" id="CLU_727941_0_0_1"/>
<proteinExistence type="predicted"/>
<reference evidence="3" key="1">
    <citation type="journal article" date="2014" name="Genome Announc.">
        <title>Genome sequence and annotation of Acremonium chrysogenum, producer of the beta-lactam antibiotic cephalosporin C.</title>
        <authorList>
            <person name="Terfehr D."/>
            <person name="Dahlmann T.A."/>
            <person name="Specht T."/>
            <person name="Zadra I."/>
            <person name="Kuernsteiner H."/>
            <person name="Kueck U."/>
        </authorList>
    </citation>
    <scope>NUCLEOTIDE SEQUENCE [LARGE SCALE GENOMIC DNA]</scope>
    <source>
        <strain evidence="3">ATCC 11550 / CBS 779.69 / DSM 880 / IAM 14645 / JCM 23072 / IMI 49137</strain>
    </source>
</reference>
<dbReference type="OrthoDB" id="2583188at2759"/>
<accession>A0A086SVC4</accession>
<keyword evidence="1" id="KW-0732">Signal</keyword>
<organism evidence="2 3">
    <name type="scientific">Hapsidospora chrysogenum (strain ATCC 11550 / CBS 779.69 / DSM 880 / IAM 14645 / JCM 23072 / IMI 49137)</name>
    <name type="common">Acremonium chrysogenum</name>
    <dbReference type="NCBI Taxonomy" id="857340"/>
    <lineage>
        <taxon>Eukaryota</taxon>
        <taxon>Fungi</taxon>
        <taxon>Dikarya</taxon>
        <taxon>Ascomycota</taxon>
        <taxon>Pezizomycotina</taxon>
        <taxon>Sordariomycetes</taxon>
        <taxon>Hypocreomycetidae</taxon>
        <taxon>Hypocreales</taxon>
        <taxon>Bionectriaceae</taxon>
        <taxon>Hapsidospora</taxon>
    </lineage>
</organism>
<gene>
    <name evidence="2" type="ORF">ACRE_082420</name>
</gene>
<evidence type="ECO:0008006" key="4">
    <source>
        <dbReference type="Google" id="ProtNLM"/>
    </source>
</evidence>
<keyword evidence="3" id="KW-1185">Reference proteome</keyword>
<dbReference type="AlphaFoldDB" id="A0A086SVC4"/>
<protein>
    <recommendedName>
        <fullName evidence="4">DUF4185 domain-containing protein</fullName>
    </recommendedName>
</protein>
<name>A0A086SVC4_HAPC1</name>
<evidence type="ECO:0000313" key="3">
    <source>
        <dbReference type="Proteomes" id="UP000029964"/>
    </source>
</evidence>
<dbReference type="Proteomes" id="UP000029964">
    <property type="component" value="Unassembled WGS sequence"/>
</dbReference>
<comment type="caution">
    <text evidence="2">The sequence shown here is derived from an EMBL/GenBank/DDBJ whole genome shotgun (WGS) entry which is preliminary data.</text>
</comment>
<feature type="chain" id="PRO_5001815009" description="DUF4185 domain-containing protein" evidence="1">
    <location>
        <begin position="21"/>
        <end position="387"/>
    </location>
</feature>
<sequence>MAPCSKLTILALLGISSAQAIDPIVKGEPQVLGIATDPRLNRDSCGSTRMQNRTFWTCRDTQNFDDDGNPTWQITSSTASWTKLNEDGSPLIEPFLDGSKGLLMSGDNGLDNRNVYFSLQPGQCNNNTAGQCGDGWRYAIWPDSPPMVTSGWCFGPVTAYTWILNQHINKDFSTDIDDPSVTLYRMDYDPGKATDENAFPLVSVVSGAFWERDAIPYGVYGNIIRNRTAYLFGQPSNNNVALAKVPADSVEDKSKYEYWVGGAWTNNAPSKDDERAKIPNASAGGQGTYYYSNIWKSYVWIGQAAMSVSAEFYITTAPNPWGPWAEPKMFYSGENGSADLSAYTLQAHPHTVPRGKNQIYLSYTKVDHKVGTDFDVYSTPLILVEWE</sequence>
<dbReference type="EMBL" id="JPKY01000149">
    <property type="protein sequence ID" value="KFH41056.1"/>
    <property type="molecule type" value="Genomic_DNA"/>
</dbReference>